<evidence type="ECO:0000313" key="2">
    <source>
        <dbReference type="Proteomes" id="UP000662904"/>
    </source>
</evidence>
<dbReference type="RefSeq" id="WP_206706524.1">
    <property type="nucleotide sequence ID" value="NZ_CP059066.1"/>
</dbReference>
<dbReference type="Pfam" id="PF07302">
    <property type="entry name" value="AroM"/>
    <property type="match status" value="1"/>
</dbReference>
<organism evidence="1 2">
    <name type="scientific">Koleobacter methoxysyntrophicus</name>
    <dbReference type="NCBI Taxonomy" id="2751313"/>
    <lineage>
        <taxon>Bacteria</taxon>
        <taxon>Bacillati</taxon>
        <taxon>Bacillota</taxon>
        <taxon>Clostridia</taxon>
        <taxon>Koleobacterales</taxon>
        <taxon>Koleobacteraceae</taxon>
        <taxon>Koleobacter</taxon>
    </lineage>
</organism>
<dbReference type="KEGG" id="kme:H0A61_01523"/>
<keyword evidence="2" id="KW-1185">Reference proteome</keyword>
<dbReference type="InterPro" id="IPR010843">
    <property type="entry name" value="Uncharacterised_AroM"/>
</dbReference>
<reference evidence="1" key="1">
    <citation type="submission" date="2020-07" db="EMBL/GenBank/DDBJ databases">
        <title>Koleobacter methoxysyntrophicus gen. nov., sp. nov., a novel anaerobic bacterium isolated from deep subsurface oil field and proposal of Koleobacterales ord. nov. in the phylum Firmicutes.</title>
        <authorList>
            <person name="Sakamoto S."/>
            <person name="Tamaki H."/>
        </authorList>
    </citation>
    <scope>NUCLEOTIDE SEQUENCE</scope>
    <source>
        <strain evidence="1">NRmbB1</strain>
    </source>
</reference>
<gene>
    <name evidence="1" type="ORF">H0A61_01523</name>
</gene>
<accession>A0A8A0RMX1</accession>
<proteinExistence type="predicted"/>
<dbReference type="NCBIfam" id="NF007788">
    <property type="entry name" value="PRK10481.1"/>
    <property type="match status" value="1"/>
</dbReference>
<name>A0A8A0RMX1_9FIRM</name>
<protein>
    <recommendedName>
        <fullName evidence="3">AroM family protein</fullName>
    </recommendedName>
</protein>
<sequence length="223" mass="24977">MKAKIGMITIGQSPRTDVTPDLVEVWRDRVDIIQKGALDGLTLEEIQKMGPEDGDYTLVTRLNDGTQVIIGKKHILPKVREKVRELNEEKVDVILLLCTGEFPEMESKILIIKPQEVLHKTVAAIAGKNKIGVLTPLPEQAEQAREKWLSSGVNAEIAWGSPYGEEEIILRGIRELSGKNISLIVMDCMGYTWDMKQKAKKLTDKPVILPRTLIARVIDEMIS</sequence>
<evidence type="ECO:0000313" key="1">
    <source>
        <dbReference type="EMBL" id="QSQ09164.1"/>
    </source>
</evidence>
<evidence type="ECO:0008006" key="3">
    <source>
        <dbReference type="Google" id="ProtNLM"/>
    </source>
</evidence>
<dbReference type="EMBL" id="CP059066">
    <property type="protein sequence ID" value="QSQ09164.1"/>
    <property type="molecule type" value="Genomic_DNA"/>
</dbReference>
<dbReference type="AlphaFoldDB" id="A0A8A0RMX1"/>
<dbReference type="Proteomes" id="UP000662904">
    <property type="component" value="Chromosome"/>
</dbReference>